<sequence>MTAEVTDPRSSRRLRHATRIPAHRALAAVLSVIAAFAGFGIVFVETSLNRINDSFTTQDISALLPKVTPTASADPEDAAAGQALNILLLGSDTRLGEDNQELGGGDVEGMRNDTTIVMHISADRSRIEMVSIPRDSRVAISDCRMLDGSTVKGWTGKFNIAFANGGRNGNVAEAAACVATTLYDLLGLEIDHYAVVDMEGFTEVVDALGGVPMCIPNDVYSKKAHLDLEAGAQVLDGETALAWARARTGTGLGDGSDLMRIDRQHELLTNIARKALGLNLLTDATKGTAFITAVAESLTMDPEFGDSHYLLGLAWSLRNFDTENLYMTTIPWEYPGDGTGDVVWKEAEAQAMFDAIMADQSIIPEADATDPTASASATASPEASPSATSSASATPSITPSPERETEQDILDSCVIDQ</sequence>
<dbReference type="PANTHER" id="PTHR33392">
    <property type="entry name" value="POLYISOPRENYL-TEICHOIC ACID--PEPTIDOGLYCAN TEICHOIC ACID TRANSFERASE TAGU"/>
    <property type="match status" value="1"/>
</dbReference>
<gene>
    <name evidence="5" type="ORF">QQX10_08920</name>
</gene>
<dbReference type="PANTHER" id="PTHR33392:SF6">
    <property type="entry name" value="POLYISOPRENYL-TEICHOIC ACID--PEPTIDOGLYCAN TEICHOIC ACID TRANSFERASE TAGU"/>
    <property type="match status" value="1"/>
</dbReference>
<proteinExistence type="inferred from homology"/>
<keyword evidence="3" id="KW-0812">Transmembrane</keyword>
<feature type="compositionally biased region" description="Low complexity" evidence="2">
    <location>
        <begin position="367"/>
        <end position="400"/>
    </location>
</feature>
<reference evidence="5" key="1">
    <citation type="submission" date="2023-06" db="EMBL/GenBank/DDBJ databases">
        <title>Sysu t00039.</title>
        <authorList>
            <person name="Gao L."/>
            <person name="Fang B.-Z."/>
            <person name="Li W.-J."/>
        </authorList>
    </citation>
    <scope>NUCLEOTIDE SEQUENCE</scope>
    <source>
        <strain evidence="5">SYSU T00039</strain>
    </source>
</reference>
<keyword evidence="6" id="KW-1185">Reference proteome</keyword>
<evidence type="ECO:0000256" key="1">
    <source>
        <dbReference type="ARBA" id="ARBA00006068"/>
    </source>
</evidence>
<dbReference type="RefSeq" id="WP_301119872.1">
    <property type="nucleotide sequence ID" value="NZ_JAUHPX010000005.1"/>
</dbReference>
<comment type="caution">
    <text evidence="5">The sequence shown here is derived from an EMBL/GenBank/DDBJ whole genome shotgun (WGS) entry which is preliminary data.</text>
</comment>
<keyword evidence="3" id="KW-1133">Transmembrane helix</keyword>
<evidence type="ECO:0000256" key="2">
    <source>
        <dbReference type="SAM" id="MobiDB-lite"/>
    </source>
</evidence>
<dbReference type="NCBIfam" id="TIGR00350">
    <property type="entry name" value="lytR_cpsA_psr"/>
    <property type="match status" value="1"/>
</dbReference>
<comment type="similarity">
    <text evidence="1">Belongs to the LytR/CpsA/Psr (LCP) family.</text>
</comment>
<dbReference type="Pfam" id="PF03816">
    <property type="entry name" value="LytR_cpsA_psr"/>
    <property type="match status" value="1"/>
</dbReference>
<dbReference type="InterPro" id="IPR050922">
    <property type="entry name" value="LytR/CpsA/Psr_CW_biosynth"/>
</dbReference>
<dbReference type="EMBL" id="JAUHPX010000005">
    <property type="protein sequence ID" value="MDN4488288.1"/>
    <property type="molecule type" value="Genomic_DNA"/>
</dbReference>
<dbReference type="Proteomes" id="UP001172737">
    <property type="component" value="Unassembled WGS sequence"/>
</dbReference>
<feature type="domain" description="Cell envelope-related transcriptional attenuator" evidence="4">
    <location>
        <begin position="111"/>
        <end position="275"/>
    </location>
</feature>
<dbReference type="Gene3D" id="3.40.630.190">
    <property type="entry name" value="LCP protein"/>
    <property type="match status" value="1"/>
</dbReference>
<dbReference type="InterPro" id="IPR004474">
    <property type="entry name" value="LytR_CpsA_psr"/>
</dbReference>
<keyword evidence="3" id="KW-0472">Membrane</keyword>
<evidence type="ECO:0000313" key="6">
    <source>
        <dbReference type="Proteomes" id="UP001172737"/>
    </source>
</evidence>
<evidence type="ECO:0000313" key="5">
    <source>
        <dbReference type="EMBL" id="MDN4488288.1"/>
    </source>
</evidence>
<organism evidence="5 6">
    <name type="scientific">Demequina lignilytica</name>
    <dbReference type="NCBI Taxonomy" id="3051663"/>
    <lineage>
        <taxon>Bacteria</taxon>
        <taxon>Bacillati</taxon>
        <taxon>Actinomycetota</taxon>
        <taxon>Actinomycetes</taxon>
        <taxon>Micrococcales</taxon>
        <taxon>Demequinaceae</taxon>
        <taxon>Demequina</taxon>
    </lineage>
</organism>
<evidence type="ECO:0000259" key="4">
    <source>
        <dbReference type="Pfam" id="PF03816"/>
    </source>
</evidence>
<feature type="transmembrane region" description="Helical" evidence="3">
    <location>
        <begin position="21"/>
        <end position="44"/>
    </location>
</feature>
<dbReference type="AlphaFoldDB" id="A0AAW7M5M3"/>
<accession>A0AAW7M5M3</accession>
<evidence type="ECO:0000256" key="3">
    <source>
        <dbReference type="SAM" id="Phobius"/>
    </source>
</evidence>
<protein>
    <submittedName>
        <fullName evidence="5">LCP family protein</fullName>
    </submittedName>
</protein>
<feature type="region of interest" description="Disordered" evidence="2">
    <location>
        <begin position="367"/>
        <end position="417"/>
    </location>
</feature>
<name>A0AAW7M5M3_9MICO</name>